<comment type="caution">
    <text evidence="1">The sequence shown here is derived from an EMBL/GenBank/DDBJ whole genome shotgun (WGS) entry which is preliminary data.</text>
</comment>
<dbReference type="EMBL" id="RCHR01000005">
    <property type="protein sequence ID" value="RLL42935.1"/>
    <property type="molecule type" value="Genomic_DNA"/>
</dbReference>
<accession>A0A498DKI0</accession>
<sequence length="166" mass="19216">MKLIKGIKMKRLYTITEETKIIRKNDSAYYRSHIIETTKEEPSPYSPTQIINLNCKKYGSTLDGRKEVVSDILKSSSKLPIPVVPQRGIFMIPTASVTSEKCIWVSYHQIKDYDESDDKTIIFFQDGTSTFLNVTPNIFDNQFKRSSQVVVHFFRHTIFGEGPTRW</sequence>
<evidence type="ECO:0000313" key="2">
    <source>
        <dbReference type="Proteomes" id="UP000270219"/>
    </source>
</evidence>
<dbReference type="GO" id="GO:0030420">
    <property type="term" value="P:establishment of competence for transformation"/>
    <property type="evidence" value="ECO:0007669"/>
    <property type="project" value="InterPro"/>
</dbReference>
<evidence type="ECO:0000313" key="1">
    <source>
        <dbReference type="EMBL" id="RLL42935.1"/>
    </source>
</evidence>
<dbReference type="Proteomes" id="UP000270219">
    <property type="component" value="Unassembled WGS sequence"/>
</dbReference>
<name>A0A498DKI0_9BACI</name>
<dbReference type="AlphaFoldDB" id="A0A498DKI0"/>
<proteinExistence type="predicted"/>
<keyword evidence="2" id="KW-1185">Reference proteome</keyword>
<dbReference type="InterPro" id="IPR010461">
    <property type="entry name" value="ComK"/>
</dbReference>
<reference evidence="1 2" key="1">
    <citation type="submission" date="2018-10" db="EMBL/GenBank/DDBJ databases">
        <title>Oceanobacillus sp. YLB-02 draft genome.</title>
        <authorList>
            <person name="Yu L."/>
        </authorList>
    </citation>
    <scope>NUCLEOTIDE SEQUENCE [LARGE SCALE GENOMIC DNA]</scope>
    <source>
        <strain evidence="1 2">YLB-02</strain>
    </source>
</reference>
<protein>
    <submittedName>
        <fullName evidence="1">Competence protein</fullName>
    </submittedName>
</protein>
<dbReference type="Pfam" id="PF06338">
    <property type="entry name" value="ComK"/>
    <property type="match status" value="1"/>
</dbReference>
<organism evidence="1 2">
    <name type="scientific">Oceanobacillus piezotolerans</name>
    <dbReference type="NCBI Taxonomy" id="2448030"/>
    <lineage>
        <taxon>Bacteria</taxon>
        <taxon>Bacillati</taxon>
        <taxon>Bacillota</taxon>
        <taxon>Bacilli</taxon>
        <taxon>Bacillales</taxon>
        <taxon>Bacillaceae</taxon>
        <taxon>Oceanobacillus</taxon>
    </lineage>
</organism>
<gene>
    <name evidence="1" type="ORF">D8M04_15430</name>
</gene>